<keyword evidence="2" id="KW-0812">Transmembrane</keyword>
<dbReference type="EMBL" id="CP024988">
    <property type="protein sequence ID" value="AWT26180.1"/>
    <property type="molecule type" value="Genomic_DNA"/>
</dbReference>
<feature type="region of interest" description="Disordered" evidence="1">
    <location>
        <begin position="295"/>
        <end position="328"/>
    </location>
</feature>
<dbReference type="Proteomes" id="UP000247696">
    <property type="component" value="Chromosome"/>
</dbReference>
<dbReference type="STRING" id="1737425.GCA_900049755_02011"/>
<accession>A0A2Z3YSM7</accession>
<keyword evidence="2" id="KW-1133">Transmembrane helix</keyword>
<protein>
    <submittedName>
        <fullName evidence="3">Uncharacterized protein</fullName>
    </submittedName>
</protein>
<gene>
    <name evidence="3" type="ORF">Csp1_13880</name>
</gene>
<name>A0A2Z3YSM7_9CORY</name>
<feature type="transmembrane region" description="Helical" evidence="2">
    <location>
        <begin position="154"/>
        <end position="187"/>
    </location>
</feature>
<dbReference type="RefSeq" id="WP_110481414.1">
    <property type="nucleotide sequence ID" value="NZ_CP024988.1"/>
</dbReference>
<proteinExistence type="predicted"/>
<dbReference type="AlphaFoldDB" id="A0A2Z3YSM7"/>
<keyword evidence="2" id="KW-0472">Membrane</keyword>
<evidence type="ECO:0000256" key="1">
    <source>
        <dbReference type="SAM" id="MobiDB-lite"/>
    </source>
</evidence>
<evidence type="ECO:0000313" key="3">
    <source>
        <dbReference type="EMBL" id="AWT26180.1"/>
    </source>
</evidence>
<sequence>MPDFEDAVDDFFGGSERDRRIRREKQSLAAQQHILRSQNLANDQLDRILRESQDHSEIARAQLEAQQRETAENRNLRYQQWLDTTIGKKYTAWEKGFAVPFLTVIREYRASFRLAFVADARSVRQLVSEAESRVSSVEKPPAVRLRAPAKAVTVLVTAAVVVPLFGVGFFTGIFGLVLGVTAAVLIWKALDRAAERAAGERTRKAFPDGTPPGIGDCDLYRSYTYYFAPMTADGARRAGYSREDFATDLGLGRVDTSHLADRHFAADEEAVESVVTTFMAEVPVRLPMDLPTVGLPQPLNDGLPPERSATRRVTDRYRQSYLGTLPPR</sequence>
<reference evidence="4" key="1">
    <citation type="submission" date="2017-11" db="EMBL/GenBank/DDBJ databases">
        <title>Otitis media/interna in a cat caused by the recently described species Corynebacterium provencense.</title>
        <authorList>
            <person name="Kittl S."/>
            <person name="Brodard I."/>
            <person name="Rychener L."/>
            <person name="Jores J."/>
            <person name="Roosje P."/>
            <person name="Gobeli Brawand S."/>
        </authorList>
    </citation>
    <scope>NUCLEOTIDE SEQUENCE [LARGE SCALE GENOMIC DNA]</scope>
    <source>
        <strain evidence="4">17KM38</strain>
    </source>
</reference>
<dbReference type="KEGG" id="cpre:Csp1_13880"/>
<evidence type="ECO:0000313" key="4">
    <source>
        <dbReference type="Proteomes" id="UP000247696"/>
    </source>
</evidence>
<organism evidence="3 4">
    <name type="scientific">Corynebacterium provencense</name>
    <dbReference type="NCBI Taxonomy" id="1737425"/>
    <lineage>
        <taxon>Bacteria</taxon>
        <taxon>Bacillati</taxon>
        <taxon>Actinomycetota</taxon>
        <taxon>Actinomycetes</taxon>
        <taxon>Mycobacteriales</taxon>
        <taxon>Corynebacteriaceae</taxon>
        <taxon>Corynebacterium</taxon>
    </lineage>
</organism>
<keyword evidence="4" id="KW-1185">Reference proteome</keyword>
<feature type="compositionally biased region" description="Basic and acidic residues" evidence="1">
    <location>
        <begin position="308"/>
        <end position="318"/>
    </location>
</feature>
<evidence type="ECO:0000256" key="2">
    <source>
        <dbReference type="SAM" id="Phobius"/>
    </source>
</evidence>